<evidence type="ECO:0000256" key="1">
    <source>
        <dbReference type="SAM" id="Coils"/>
    </source>
</evidence>
<dbReference type="Gramene" id="mRNA:HanXRQr2_Chr05g0230291">
    <property type="protein sequence ID" value="mRNA:HanXRQr2_Chr05g0230291"/>
    <property type="gene ID" value="HanXRQr2_Chr05g0230291"/>
</dbReference>
<keyword evidence="1" id="KW-0175">Coiled coil</keyword>
<dbReference type="EMBL" id="MNCJ02000320">
    <property type="protein sequence ID" value="KAF5807147.1"/>
    <property type="molecule type" value="Genomic_DNA"/>
</dbReference>
<keyword evidence="3" id="KW-1185">Reference proteome</keyword>
<accession>A0A9K3J2H3</accession>
<sequence length="308" mass="35222">MTHNPACDSLPYLPPWSLVQESRMENLDNRHKFYSMSLPPAERLYQNNRDRFCLLDDHVRFRVNYFATTQEIVREWRSMGEDIMEFENARHELATERDAFNAEKKGLNWQVLDAEDKLAKEQKLNSERQEQWTAACDRSNRDLKAAWDKVVKSHAEALARIAELEKVVEDQKNQNKTLEMVSHELGEDCKWLLNRGVPLLANRLMASEKLAKYMFELSGAAYNSGRKDGYAEGKEFAIEGKPDKSFELFKEDCVGNYAAKRKAFGFLEFSILKAIEKISRIGVVDVLRKVLEGGDTKAGGACPSGSQS</sequence>
<protein>
    <submittedName>
        <fullName evidence="2">Uncharacterized protein</fullName>
    </submittedName>
</protein>
<reference evidence="2" key="2">
    <citation type="submission" date="2020-06" db="EMBL/GenBank/DDBJ databases">
        <title>Helianthus annuus Genome sequencing and assembly Release 2.</title>
        <authorList>
            <person name="Gouzy J."/>
            <person name="Langlade N."/>
            <person name="Munos S."/>
        </authorList>
    </citation>
    <scope>NUCLEOTIDE SEQUENCE</scope>
    <source>
        <tissue evidence="2">Leaves</tissue>
    </source>
</reference>
<proteinExistence type="predicted"/>
<reference evidence="2" key="1">
    <citation type="journal article" date="2017" name="Nature">
        <title>The sunflower genome provides insights into oil metabolism, flowering and Asterid evolution.</title>
        <authorList>
            <person name="Badouin H."/>
            <person name="Gouzy J."/>
            <person name="Grassa C.J."/>
            <person name="Murat F."/>
            <person name="Staton S.E."/>
            <person name="Cottret L."/>
            <person name="Lelandais-Briere C."/>
            <person name="Owens G.L."/>
            <person name="Carrere S."/>
            <person name="Mayjonade B."/>
            <person name="Legrand L."/>
            <person name="Gill N."/>
            <person name="Kane N.C."/>
            <person name="Bowers J.E."/>
            <person name="Hubner S."/>
            <person name="Bellec A."/>
            <person name="Berard A."/>
            <person name="Berges H."/>
            <person name="Blanchet N."/>
            <person name="Boniface M.C."/>
            <person name="Brunel D."/>
            <person name="Catrice O."/>
            <person name="Chaidir N."/>
            <person name="Claudel C."/>
            <person name="Donnadieu C."/>
            <person name="Faraut T."/>
            <person name="Fievet G."/>
            <person name="Helmstetter N."/>
            <person name="King M."/>
            <person name="Knapp S.J."/>
            <person name="Lai Z."/>
            <person name="Le Paslier M.C."/>
            <person name="Lippi Y."/>
            <person name="Lorenzon L."/>
            <person name="Mandel J.R."/>
            <person name="Marage G."/>
            <person name="Marchand G."/>
            <person name="Marquand E."/>
            <person name="Bret-Mestries E."/>
            <person name="Morien E."/>
            <person name="Nambeesan S."/>
            <person name="Nguyen T."/>
            <person name="Pegot-Espagnet P."/>
            <person name="Pouilly N."/>
            <person name="Raftis F."/>
            <person name="Sallet E."/>
            <person name="Schiex T."/>
            <person name="Thomas J."/>
            <person name="Vandecasteele C."/>
            <person name="Vares D."/>
            <person name="Vear F."/>
            <person name="Vautrin S."/>
            <person name="Crespi M."/>
            <person name="Mangin B."/>
            <person name="Burke J.M."/>
            <person name="Salse J."/>
            <person name="Munos S."/>
            <person name="Vincourt P."/>
            <person name="Rieseberg L.H."/>
            <person name="Langlade N.B."/>
        </authorList>
    </citation>
    <scope>NUCLEOTIDE SEQUENCE</scope>
    <source>
        <tissue evidence="2">Leaves</tissue>
    </source>
</reference>
<comment type="caution">
    <text evidence="2">The sequence shown here is derived from an EMBL/GenBank/DDBJ whole genome shotgun (WGS) entry which is preliminary data.</text>
</comment>
<evidence type="ECO:0000313" key="3">
    <source>
        <dbReference type="Proteomes" id="UP000215914"/>
    </source>
</evidence>
<evidence type="ECO:0000313" key="2">
    <source>
        <dbReference type="EMBL" id="KAF5807147.1"/>
    </source>
</evidence>
<dbReference type="AlphaFoldDB" id="A0A9K3J2H3"/>
<name>A0A9K3J2H3_HELAN</name>
<feature type="coiled-coil region" evidence="1">
    <location>
        <begin position="154"/>
        <end position="181"/>
    </location>
</feature>
<gene>
    <name evidence="2" type="ORF">HanXRQr2_Chr05g0230291</name>
</gene>
<organism evidence="2 3">
    <name type="scientific">Helianthus annuus</name>
    <name type="common">Common sunflower</name>
    <dbReference type="NCBI Taxonomy" id="4232"/>
    <lineage>
        <taxon>Eukaryota</taxon>
        <taxon>Viridiplantae</taxon>
        <taxon>Streptophyta</taxon>
        <taxon>Embryophyta</taxon>
        <taxon>Tracheophyta</taxon>
        <taxon>Spermatophyta</taxon>
        <taxon>Magnoliopsida</taxon>
        <taxon>eudicotyledons</taxon>
        <taxon>Gunneridae</taxon>
        <taxon>Pentapetalae</taxon>
        <taxon>asterids</taxon>
        <taxon>campanulids</taxon>
        <taxon>Asterales</taxon>
        <taxon>Asteraceae</taxon>
        <taxon>Asteroideae</taxon>
        <taxon>Heliantheae alliance</taxon>
        <taxon>Heliantheae</taxon>
        <taxon>Helianthus</taxon>
    </lineage>
</organism>
<dbReference type="Proteomes" id="UP000215914">
    <property type="component" value="Unassembled WGS sequence"/>
</dbReference>